<dbReference type="SMART" id="SM01406">
    <property type="entry name" value="PAPA-1"/>
    <property type="match status" value="1"/>
</dbReference>
<feature type="region of interest" description="Disordered" evidence="2">
    <location>
        <begin position="1"/>
        <end position="31"/>
    </location>
</feature>
<dbReference type="STRING" id="1069680.M7PDN0"/>
<dbReference type="VEuPathDB" id="FungiDB:PNEG_03051"/>
<dbReference type="GeneID" id="19896738"/>
<dbReference type="AlphaFoldDB" id="M7PDN0"/>
<proteinExistence type="predicted"/>
<dbReference type="PANTHER" id="PTHR21561:SF12">
    <property type="entry name" value="INO80 COMPLEX SUBUNIT B"/>
    <property type="match status" value="1"/>
</dbReference>
<dbReference type="InterPro" id="IPR029523">
    <property type="entry name" value="INO80B/Ies2"/>
</dbReference>
<dbReference type="GO" id="GO:0006338">
    <property type="term" value="P:chromatin remodeling"/>
    <property type="evidence" value="ECO:0007669"/>
    <property type="project" value="InterPro"/>
</dbReference>
<keyword evidence="1" id="KW-0175">Coiled coil</keyword>
<dbReference type="HOGENOM" id="CLU_956827_0_0_1"/>
<evidence type="ECO:0000256" key="2">
    <source>
        <dbReference type="SAM" id="MobiDB-lite"/>
    </source>
</evidence>
<dbReference type="OMA" id="FIIMPKY"/>
<protein>
    <recommendedName>
        <fullName evidence="3">INO80 complex subunit B-like conserved region domain-containing protein</fullName>
    </recommendedName>
</protein>
<dbReference type="Pfam" id="PF04795">
    <property type="entry name" value="PAPA-1"/>
    <property type="match status" value="1"/>
</dbReference>
<evidence type="ECO:0000256" key="1">
    <source>
        <dbReference type="SAM" id="Coils"/>
    </source>
</evidence>
<feature type="domain" description="INO80 complex subunit B-like conserved region" evidence="3">
    <location>
        <begin position="151"/>
        <end position="234"/>
    </location>
</feature>
<evidence type="ECO:0000313" key="5">
    <source>
        <dbReference type="Proteomes" id="UP000011958"/>
    </source>
</evidence>
<organism evidence="4 5">
    <name type="scientific">Pneumocystis murina (strain B123)</name>
    <name type="common">Mouse pneumocystis pneumonia agent</name>
    <name type="synonym">Pneumocystis carinii f. sp. muris</name>
    <dbReference type="NCBI Taxonomy" id="1069680"/>
    <lineage>
        <taxon>Eukaryota</taxon>
        <taxon>Fungi</taxon>
        <taxon>Dikarya</taxon>
        <taxon>Ascomycota</taxon>
        <taxon>Taphrinomycotina</taxon>
        <taxon>Pneumocystomycetes</taxon>
        <taxon>Pneumocystaceae</taxon>
        <taxon>Pneumocystis</taxon>
    </lineage>
</organism>
<dbReference type="RefSeq" id="XP_007875106.1">
    <property type="nucleotide sequence ID" value="XM_007876915.1"/>
</dbReference>
<keyword evidence="5" id="KW-1185">Reference proteome</keyword>
<feature type="compositionally biased region" description="Basic and acidic residues" evidence="2">
    <location>
        <begin position="17"/>
        <end position="31"/>
    </location>
</feature>
<gene>
    <name evidence="4" type="ORF">PNEG_03051</name>
</gene>
<dbReference type="Proteomes" id="UP000011958">
    <property type="component" value="Unassembled WGS sequence"/>
</dbReference>
<name>M7PDN0_PNEMU</name>
<dbReference type="OrthoDB" id="2021186at2759"/>
<accession>M7PDN0</accession>
<reference evidence="5" key="1">
    <citation type="journal article" date="2016" name="Nat. Commun.">
        <title>Genome analysis of three Pneumocystis species reveals adaptation mechanisms to life exclusively in mammalian hosts.</title>
        <authorList>
            <person name="Ma L."/>
            <person name="Chen Z."/>
            <person name="Huang D.W."/>
            <person name="Kutty G."/>
            <person name="Ishihara M."/>
            <person name="Wang H."/>
            <person name="Abouelleil A."/>
            <person name="Bishop L."/>
            <person name="Davey E."/>
            <person name="Deng R."/>
            <person name="Deng X."/>
            <person name="Fan L."/>
            <person name="Fantoni G."/>
            <person name="Fitzgerald M."/>
            <person name="Gogineni E."/>
            <person name="Goldberg J.M."/>
            <person name="Handley G."/>
            <person name="Hu X."/>
            <person name="Huber C."/>
            <person name="Jiao X."/>
            <person name="Jones K."/>
            <person name="Levin J.Z."/>
            <person name="Liu Y."/>
            <person name="Macdonald P."/>
            <person name="Melnikov A."/>
            <person name="Raley C."/>
            <person name="Sassi M."/>
            <person name="Sherman B.T."/>
            <person name="Song X."/>
            <person name="Sykes S."/>
            <person name="Tran B."/>
            <person name="Walsh L."/>
            <person name="Xia Y."/>
            <person name="Yang J."/>
            <person name="Young S."/>
            <person name="Zeng Q."/>
            <person name="Zheng X."/>
            <person name="Stephens R."/>
            <person name="Nusbaum C."/>
            <person name="Birren B.W."/>
            <person name="Azadi P."/>
            <person name="Lempicki R.A."/>
            <person name="Cuomo C.A."/>
            <person name="Kovacs J.A."/>
        </authorList>
    </citation>
    <scope>NUCLEOTIDE SEQUENCE [LARGE SCALE GENOMIC DNA]</scope>
    <source>
        <strain evidence="5">B123</strain>
    </source>
</reference>
<dbReference type="GO" id="GO:0031011">
    <property type="term" value="C:Ino80 complex"/>
    <property type="evidence" value="ECO:0007669"/>
    <property type="project" value="InterPro"/>
</dbReference>
<comment type="caution">
    <text evidence="4">The sequence shown here is derived from an EMBL/GenBank/DDBJ whole genome shotgun (WGS) entry which is preliminary data.</text>
</comment>
<dbReference type="PANTHER" id="PTHR21561">
    <property type="entry name" value="INO80 COMPLEX SUBUNIT B"/>
    <property type="match status" value="1"/>
</dbReference>
<sequence length="291" mass="33459">MKSTSSADISESEELIDQSRKQASDKILVKSKDMEQEKSLRITIRVPSRCMTGKRSRRRRIEAIESISESELDELSSSNDFEETVLEESLDTDDSEEYIERSRELKEKVGELTRLTKRQRARIDEDAVETNDLVQLPETIKRRHQNLTEEELALKRNELARRRKNLSEQKLEEEKMGTINKLLSKQVMHKYKRIKVDDEGASEEEKNVPKVSSPIMSRWIDRKEGTVFAIPKKWLDINVSTYFEAQKGSVPSFSQRLCSLCGGVGIYNVIGSVVPMRACSISCLRLIQSKT</sequence>
<dbReference type="InterPro" id="IPR006880">
    <property type="entry name" value="INO80B_C"/>
</dbReference>
<evidence type="ECO:0000313" key="4">
    <source>
        <dbReference type="EMBL" id="EMR08574.1"/>
    </source>
</evidence>
<feature type="coiled-coil region" evidence="1">
    <location>
        <begin position="149"/>
        <end position="176"/>
    </location>
</feature>
<dbReference type="eggNOG" id="ENOG502S7M7">
    <property type="taxonomic scope" value="Eukaryota"/>
</dbReference>
<dbReference type="EMBL" id="AFWA02000015">
    <property type="protein sequence ID" value="EMR08574.1"/>
    <property type="molecule type" value="Genomic_DNA"/>
</dbReference>
<evidence type="ECO:0000259" key="3">
    <source>
        <dbReference type="SMART" id="SM01406"/>
    </source>
</evidence>